<organism evidence="3 4">
    <name type="scientific">Diversispora epigaea</name>
    <dbReference type="NCBI Taxonomy" id="1348612"/>
    <lineage>
        <taxon>Eukaryota</taxon>
        <taxon>Fungi</taxon>
        <taxon>Fungi incertae sedis</taxon>
        <taxon>Mucoromycota</taxon>
        <taxon>Glomeromycotina</taxon>
        <taxon>Glomeromycetes</taxon>
        <taxon>Diversisporales</taxon>
        <taxon>Diversisporaceae</taxon>
        <taxon>Diversispora</taxon>
    </lineage>
</organism>
<comment type="caution">
    <text evidence="3">The sequence shown here is derived from an EMBL/GenBank/DDBJ whole genome shotgun (WGS) entry which is preliminary data.</text>
</comment>
<evidence type="ECO:0000313" key="4">
    <source>
        <dbReference type="Proteomes" id="UP000266861"/>
    </source>
</evidence>
<evidence type="ECO:0008006" key="5">
    <source>
        <dbReference type="Google" id="ProtNLM"/>
    </source>
</evidence>
<dbReference type="GO" id="GO:0006302">
    <property type="term" value="P:double-strand break repair"/>
    <property type="evidence" value="ECO:0007669"/>
    <property type="project" value="UniProtKB-ARBA"/>
</dbReference>
<accession>A0A397IY82</accession>
<evidence type="ECO:0000256" key="2">
    <source>
        <dbReference type="SAM" id="SignalP"/>
    </source>
</evidence>
<evidence type="ECO:0000313" key="3">
    <source>
        <dbReference type="EMBL" id="RHZ77843.1"/>
    </source>
</evidence>
<reference evidence="3 4" key="1">
    <citation type="submission" date="2018-08" db="EMBL/GenBank/DDBJ databases">
        <title>Genome and evolution of the arbuscular mycorrhizal fungus Diversispora epigaea (formerly Glomus versiforme) and its bacterial endosymbionts.</title>
        <authorList>
            <person name="Sun X."/>
            <person name="Fei Z."/>
            <person name="Harrison M."/>
        </authorList>
    </citation>
    <scope>NUCLEOTIDE SEQUENCE [LARGE SCALE GENOMIC DNA]</scope>
    <source>
        <strain evidence="3 4">IT104</strain>
    </source>
</reference>
<feature type="chain" id="PRO_5017288513" description="Restriction endonuclease type IV Mrr domain-containing protein" evidence="2">
    <location>
        <begin position="28"/>
        <end position="160"/>
    </location>
</feature>
<name>A0A397IY82_9GLOM</name>
<proteinExistence type="predicted"/>
<dbReference type="AlphaFoldDB" id="A0A397IY82"/>
<dbReference type="EMBL" id="PQFF01000161">
    <property type="protein sequence ID" value="RHZ77843.1"/>
    <property type="molecule type" value="Genomic_DNA"/>
</dbReference>
<dbReference type="Proteomes" id="UP000266861">
    <property type="component" value="Unassembled WGS sequence"/>
</dbReference>
<evidence type="ECO:0000256" key="1">
    <source>
        <dbReference type="SAM" id="Coils"/>
    </source>
</evidence>
<gene>
    <name evidence="3" type="ORF">Glove_171g9</name>
</gene>
<keyword evidence="1" id="KW-0175">Coiled coil</keyword>
<protein>
    <recommendedName>
        <fullName evidence="5">Restriction endonuclease type IV Mrr domain-containing protein</fullName>
    </recommendedName>
</protein>
<dbReference type="InterPro" id="IPR011335">
    <property type="entry name" value="Restrct_endonuc-II-like"/>
</dbReference>
<keyword evidence="2" id="KW-0732">Signal</keyword>
<sequence length="160" mass="18322">MSDSNSIGDNFEQLVLCLLLSANVVVSRPNLPSDQEIDIMGSYHGFAIIVQCKDLNVPIGVSSSGNTWSICLEELINQKVLKEIRELQNDFEKLVQENKDLKESNKDLKKSNKELHKHILQIEKNIIKEIKLIKQDLNEKIVVPEKEEKINISSFNNYLF</sequence>
<feature type="signal peptide" evidence="2">
    <location>
        <begin position="1"/>
        <end position="27"/>
    </location>
</feature>
<dbReference type="SUPFAM" id="SSF52980">
    <property type="entry name" value="Restriction endonuclease-like"/>
    <property type="match status" value="1"/>
</dbReference>
<keyword evidence="4" id="KW-1185">Reference proteome</keyword>
<feature type="coiled-coil region" evidence="1">
    <location>
        <begin position="77"/>
        <end position="125"/>
    </location>
</feature>